<protein>
    <recommendedName>
        <fullName evidence="4">DUF454 domain-containing protein</fullName>
    </recommendedName>
</protein>
<evidence type="ECO:0008006" key="4">
    <source>
        <dbReference type="Google" id="ProtNLM"/>
    </source>
</evidence>
<evidence type="ECO:0000313" key="3">
    <source>
        <dbReference type="Proteomes" id="UP000176185"/>
    </source>
</evidence>
<evidence type="ECO:0000313" key="2">
    <source>
        <dbReference type="EMBL" id="OGC80991.1"/>
    </source>
</evidence>
<dbReference type="InterPro" id="IPR019099">
    <property type="entry name" value="Uncharacterised_PGPGW_TM"/>
</dbReference>
<dbReference type="STRING" id="1797243.A2943_03155"/>
<dbReference type="AlphaFoldDB" id="A0A1F4XH08"/>
<accession>A0A1F4XH08</accession>
<feature type="transmembrane region" description="Helical" evidence="1">
    <location>
        <begin position="33"/>
        <end position="50"/>
    </location>
</feature>
<dbReference type="Proteomes" id="UP000176185">
    <property type="component" value="Unassembled WGS sequence"/>
</dbReference>
<organism evidence="2 3">
    <name type="scientific">Candidatus Adlerbacteria bacterium RIFCSPLOWO2_01_FULL_51_16</name>
    <dbReference type="NCBI Taxonomy" id="1797243"/>
    <lineage>
        <taxon>Bacteria</taxon>
        <taxon>Candidatus Adleribacteriota</taxon>
    </lineage>
</organism>
<dbReference type="Pfam" id="PF09656">
    <property type="entry name" value="PGPGW"/>
    <property type="match status" value="1"/>
</dbReference>
<name>A0A1F4XH08_9BACT</name>
<proteinExistence type="predicted"/>
<evidence type="ECO:0000256" key="1">
    <source>
        <dbReference type="SAM" id="Phobius"/>
    </source>
</evidence>
<feature type="transmembrane region" description="Helical" evidence="1">
    <location>
        <begin position="7"/>
        <end position="27"/>
    </location>
</feature>
<comment type="caution">
    <text evidence="2">The sequence shown here is derived from an EMBL/GenBank/DDBJ whole genome shotgun (WGS) entry which is preliminary data.</text>
</comment>
<keyword evidence="1" id="KW-0472">Membrane</keyword>
<keyword evidence="1" id="KW-0812">Transmembrane</keyword>
<reference evidence="2 3" key="1">
    <citation type="journal article" date="2016" name="Nat. Commun.">
        <title>Thousands of microbial genomes shed light on interconnected biogeochemical processes in an aquifer system.</title>
        <authorList>
            <person name="Anantharaman K."/>
            <person name="Brown C.T."/>
            <person name="Hug L.A."/>
            <person name="Sharon I."/>
            <person name="Castelle C.J."/>
            <person name="Probst A.J."/>
            <person name="Thomas B.C."/>
            <person name="Singh A."/>
            <person name="Wilkins M.J."/>
            <person name="Karaoz U."/>
            <person name="Brodie E.L."/>
            <person name="Williams K.H."/>
            <person name="Hubbard S.S."/>
            <person name="Banfield J.F."/>
        </authorList>
    </citation>
    <scope>NUCLEOTIDE SEQUENCE [LARGE SCALE GENOMIC DNA]</scope>
</reference>
<sequence>MKYHIKRITIFALGIIFLVFGVLGLFLPFLQGFLFIAIGLLLLSLYSPTLREWVETHTRRWPKLHSIVGKTDAWLRRTIGDV</sequence>
<gene>
    <name evidence="2" type="ORF">A2943_03155</name>
</gene>
<keyword evidence="1" id="KW-1133">Transmembrane helix</keyword>
<dbReference type="EMBL" id="MEWX01000009">
    <property type="protein sequence ID" value="OGC80991.1"/>
    <property type="molecule type" value="Genomic_DNA"/>
</dbReference>